<keyword evidence="9" id="KW-0808">Transferase</keyword>
<dbReference type="HOGENOM" id="CLU_000445_105_2_6"/>
<feature type="transmembrane region" description="Helical" evidence="6">
    <location>
        <begin position="314"/>
        <end position="334"/>
    </location>
</feature>
<dbReference type="InterPro" id="IPR011622">
    <property type="entry name" value="7TMR_DISM_rcpt_extracell_dom2"/>
</dbReference>
<evidence type="ECO:0000259" key="7">
    <source>
        <dbReference type="PROSITE" id="PS50109"/>
    </source>
</evidence>
<keyword evidence="6" id="KW-0472">Membrane</keyword>
<dbReference type="InterPro" id="IPR036890">
    <property type="entry name" value="HATPase_C_sf"/>
</dbReference>
<dbReference type="Pfam" id="PF02518">
    <property type="entry name" value="HATPase_c"/>
    <property type="match status" value="1"/>
</dbReference>
<name>A0A0C5VFJ0_9GAMM</name>
<feature type="transmembrane region" description="Helical" evidence="6">
    <location>
        <begin position="341"/>
        <end position="361"/>
    </location>
</feature>
<dbReference type="Gene3D" id="3.40.50.2300">
    <property type="match status" value="1"/>
</dbReference>
<dbReference type="SMART" id="SM00448">
    <property type="entry name" value="REC"/>
    <property type="match status" value="1"/>
</dbReference>
<organism evidence="9 10">
    <name type="scientific">Gynuella sunshinyii YC6258</name>
    <dbReference type="NCBI Taxonomy" id="1445510"/>
    <lineage>
        <taxon>Bacteria</taxon>
        <taxon>Pseudomonadati</taxon>
        <taxon>Pseudomonadota</taxon>
        <taxon>Gammaproteobacteria</taxon>
        <taxon>Oceanospirillales</taxon>
        <taxon>Saccharospirillaceae</taxon>
        <taxon>Gynuella</taxon>
    </lineage>
</organism>
<keyword evidence="10" id="KW-1185">Reference proteome</keyword>
<dbReference type="Pfam" id="PF00512">
    <property type="entry name" value="HisKA"/>
    <property type="match status" value="1"/>
</dbReference>
<evidence type="ECO:0000256" key="5">
    <source>
        <dbReference type="PROSITE-ProRule" id="PRU00169"/>
    </source>
</evidence>
<dbReference type="Pfam" id="PF00072">
    <property type="entry name" value="Response_reg"/>
    <property type="match status" value="1"/>
</dbReference>
<feature type="transmembrane region" description="Helical" evidence="6">
    <location>
        <begin position="255"/>
        <end position="275"/>
    </location>
</feature>
<evidence type="ECO:0000313" key="9">
    <source>
        <dbReference type="EMBL" id="AJQ92946.1"/>
    </source>
</evidence>
<evidence type="ECO:0000313" key="10">
    <source>
        <dbReference type="Proteomes" id="UP000032266"/>
    </source>
</evidence>
<evidence type="ECO:0000256" key="4">
    <source>
        <dbReference type="ARBA" id="ARBA00023012"/>
    </source>
</evidence>
<keyword evidence="4" id="KW-0902">Two-component regulatory system</keyword>
<evidence type="ECO:0000256" key="2">
    <source>
        <dbReference type="ARBA" id="ARBA00012438"/>
    </source>
</evidence>
<dbReference type="AlphaFoldDB" id="A0A0C5VFJ0"/>
<dbReference type="PANTHER" id="PTHR43719:SF28">
    <property type="entry name" value="PEROXIDE STRESS-ACTIVATED HISTIDINE KINASE MAK1-RELATED"/>
    <property type="match status" value="1"/>
</dbReference>
<keyword evidence="9" id="KW-0418">Kinase</keyword>
<feature type="domain" description="Histidine kinase" evidence="7">
    <location>
        <begin position="418"/>
        <end position="631"/>
    </location>
</feature>
<dbReference type="RefSeq" id="WP_044615884.1">
    <property type="nucleotide sequence ID" value="NZ_CP007142.1"/>
</dbReference>
<dbReference type="InterPro" id="IPR003594">
    <property type="entry name" value="HATPase_dom"/>
</dbReference>
<dbReference type="EC" id="2.7.13.3" evidence="2"/>
<dbReference type="PRINTS" id="PR00344">
    <property type="entry name" value="BCTRLSENSOR"/>
</dbReference>
<dbReference type="InterPro" id="IPR005467">
    <property type="entry name" value="His_kinase_dom"/>
</dbReference>
<dbReference type="EMBL" id="CP007142">
    <property type="protein sequence ID" value="AJQ92946.1"/>
    <property type="molecule type" value="Genomic_DNA"/>
</dbReference>
<dbReference type="SUPFAM" id="SSF55874">
    <property type="entry name" value="ATPase domain of HSP90 chaperone/DNA topoisomerase II/histidine kinase"/>
    <property type="match status" value="1"/>
</dbReference>
<keyword evidence="3" id="KW-0597">Phosphoprotein</keyword>
<dbReference type="InterPro" id="IPR004358">
    <property type="entry name" value="Sig_transdc_His_kin-like_C"/>
</dbReference>
<evidence type="ECO:0000259" key="8">
    <source>
        <dbReference type="PROSITE" id="PS50110"/>
    </source>
</evidence>
<gene>
    <name evidence="9" type="ORF">YC6258_00896</name>
</gene>
<dbReference type="InterPro" id="IPR011006">
    <property type="entry name" value="CheY-like_superfamily"/>
</dbReference>
<feature type="transmembrane region" description="Helical" evidence="6">
    <location>
        <begin position="194"/>
        <end position="213"/>
    </location>
</feature>
<dbReference type="Pfam" id="PF07695">
    <property type="entry name" value="7TMR-DISM_7TM"/>
    <property type="match status" value="1"/>
</dbReference>
<evidence type="ECO:0000256" key="1">
    <source>
        <dbReference type="ARBA" id="ARBA00000085"/>
    </source>
</evidence>
<dbReference type="FunFam" id="3.30.565.10:FF:000010">
    <property type="entry name" value="Sensor histidine kinase RcsC"/>
    <property type="match status" value="1"/>
</dbReference>
<dbReference type="Gene3D" id="2.60.40.2380">
    <property type="match status" value="1"/>
</dbReference>
<reference evidence="9 10" key="1">
    <citation type="submission" date="2014-01" db="EMBL/GenBank/DDBJ databases">
        <title>Full genme sequencing of cellulolytic bacterium Gynuella sunshinyii YC6258T gen. nov., sp. nov.</title>
        <authorList>
            <person name="Khan H."/>
            <person name="Chung E.J."/>
            <person name="Chung Y.R."/>
        </authorList>
    </citation>
    <scope>NUCLEOTIDE SEQUENCE [LARGE SCALE GENOMIC DNA]</scope>
    <source>
        <strain evidence="9 10">YC6258</strain>
    </source>
</reference>
<feature type="transmembrane region" description="Helical" evidence="6">
    <location>
        <begin position="373"/>
        <end position="392"/>
    </location>
</feature>
<dbReference type="PROSITE" id="PS50110">
    <property type="entry name" value="RESPONSE_REGULATORY"/>
    <property type="match status" value="1"/>
</dbReference>
<sequence>MCTFFQTLLRVNGRVVFALIAMVFMAANARALDLMGNQAHHNLVPYMEYLEDSTRAETPFSVISKARESSWKAFDEQIVNFGYTQSSFWLRITLDTSYTRYKHWNLILDNPLLSVVNVYQMQNGIPKTITRTGSSRPYYRRQVNHRGYIVPLDIYEPTEILIMVEAETGLSTGVNIWAGETYWPHLLKIDQITFLFYGITLFLIFYNLINFFFVRDFGYIYYVVYVALFTVYAAGMDGIIFQYIWPDNRAFNPHFLQFISLAILIFAILFGRHFLQINRASNPAVNTLLWAYIGVTLLSVGVILFVNFVVASLLILSLSVMASILAVILSILAINKGFRPAYAYFAATAGLLLALLLFTAYKIGLISSYPMSYLALKVAIVYEGIILSVALVQRLKLLRIDDEEQQSRVMAQRKFFSHLSHEIRNPLYGIIGMIELLKQTRLDTDQSKYLETLTISSSALLDIVNEVLEHAKVESGHISLEYKFVPFADFVSRSVSIVSPGAEAKNLQFSYDIADDIPENVRIDPIRVRQVLINLLGNAVKYTEAGSVHLKICAIQRNHLRFEVSDTGIGISRNEQKRLFESFTRSKNDDSGVGLGLAICKQLIELMSGRIGVQSELAQGSTFWFEIPVNFDSVDVSETIVKPMVKILLVEPSRVDQDVFRAMLDKLGYGVTLSPRAESALDQLILERYDLILIADELPDKNAVDTAKLIRRQELQDGREPVPIICISATATPEFRQEYIQAGMNELLSKPIKLKTLSDIIQKVLEAD</sequence>
<keyword evidence="6" id="KW-0812">Transmembrane</keyword>
<dbReference type="InterPro" id="IPR050956">
    <property type="entry name" value="2C_system_His_kinase"/>
</dbReference>
<dbReference type="Gene3D" id="1.10.287.130">
    <property type="match status" value="1"/>
</dbReference>
<accession>A0A0C5VFJ0</accession>
<dbReference type="SMART" id="SM00387">
    <property type="entry name" value="HATPase_c"/>
    <property type="match status" value="1"/>
</dbReference>
<evidence type="ECO:0000256" key="6">
    <source>
        <dbReference type="SAM" id="Phobius"/>
    </source>
</evidence>
<dbReference type="Pfam" id="PF07696">
    <property type="entry name" value="7TMR-DISMED2"/>
    <property type="match status" value="1"/>
</dbReference>
<dbReference type="CDD" id="cd16922">
    <property type="entry name" value="HATPase_EvgS-ArcB-TorS-like"/>
    <property type="match status" value="1"/>
</dbReference>
<dbReference type="InterPro" id="IPR001789">
    <property type="entry name" value="Sig_transdc_resp-reg_receiver"/>
</dbReference>
<protein>
    <recommendedName>
        <fullName evidence="2">histidine kinase</fullName>
        <ecNumber evidence="2">2.7.13.3</ecNumber>
    </recommendedName>
</protein>
<feature type="transmembrane region" description="Helical" evidence="6">
    <location>
        <begin position="220"/>
        <end position="243"/>
    </location>
</feature>
<dbReference type="InterPro" id="IPR036097">
    <property type="entry name" value="HisK_dim/P_sf"/>
</dbReference>
<dbReference type="SUPFAM" id="SSF47384">
    <property type="entry name" value="Homodimeric domain of signal transducing histidine kinase"/>
    <property type="match status" value="1"/>
</dbReference>
<dbReference type="SMART" id="SM00388">
    <property type="entry name" value="HisKA"/>
    <property type="match status" value="1"/>
</dbReference>
<dbReference type="Gene3D" id="3.30.565.10">
    <property type="entry name" value="Histidine kinase-like ATPase, C-terminal domain"/>
    <property type="match status" value="1"/>
</dbReference>
<dbReference type="InterPro" id="IPR003661">
    <property type="entry name" value="HisK_dim/P_dom"/>
</dbReference>
<dbReference type="GO" id="GO:0000155">
    <property type="term" value="F:phosphorelay sensor kinase activity"/>
    <property type="evidence" value="ECO:0007669"/>
    <property type="project" value="InterPro"/>
</dbReference>
<dbReference type="Proteomes" id="UP000032266">
    <property type="component" value="Chromosome"/>
</dbReference>
<dbReference type="KEGG" id="gsn:YC6258_00896"/>
<dbReference type="PROSITE" id="PS50109">
    <property type="entry name" value="HIS_KIN"/>
    <property type="match status" value="1"/>
</dbReference>
<dbReference type="PANTHER" id="PTHR43719">
    <property type="entry name" value="TWO-COMPONENT HISTIDINE KINASE"/>
    <property type="match status" value="1"/>
</dbReference>
<evidence type="ECO:0000256" key="3">
    <source>
        <dbReference type="ARBA" id="ARBA00022553"/>
    </source>
</evidence>
<dbReference type="InterPro" id="IPR011623">
    <property type="entry name" value="7TMR_DISM_rcpt_extracell_dom1"/>
</dbReference>
<keyword evidence="6" id="KW-1133">Transmembrane helix</keyword>
<comment type="caution">
    <text evidence="5">Lacks conserved residue(s) required for the propagation of feature annotation.</text>
</comment>
<dbReference type="SUPFAM" id="SSF52172">
    <property type="entry name" value="CheY-like"/>
    <property type="match status" value="1"/>
</dbReference>
<dbReference type="CDD" id="cd00082">
    <property type="entry name" value="HisKA"/>
    <property type="match status" value="1"/>
</dbReference>
<feature type="transmembrane region" description="Helical" evidence="6">
    <location>
        <begin position="287"/>
        <end position="308"/>
    </location>
</feature>
<comment type="catalytic activity">
    <reaction evidence="1">
        <text>ATP + protein L-histidine = ADP + protein N-phospho-L-histidine.</text>
        <dbReference type="EC" id="2.7.13.3"/>
    </reaction>
</comment>
<proteinExistence type="predicted"/>
<dbReference type="STRING" id="1445510.YC6258_00896"/>
<feature type="domain" description="Response regulatory" evidence="8">
    <location>
        <begin position="646"/>
        <end position="765"/>
    </location>
</feature>
<dbReference type="CDD" id="cd17546">
    <property type="entry name" value="REC_hyHK_CKI1_RcsC-like"/>
    <property type="match status" value="1"/>
</dbReference>